<dbReference type="RefSeq" id="WP_234398929.1">
    <property type="nucleotide sequence ID" value="NZ_CCXS01000001.1"/>
</dbReference>
<sequence>MGDDVPLVVIDGTTYTWEEVGKMLMHYEGFQLKLEMVDSYDEIGWEDEGVGSFLDLGEEK</sequence>
<dbReference type="AlphaFoldDB" id="A0A098EIB2"/>
<protein>
    <recommendedName>
        <fullName evidence="1">DUF7713 domain-containing protein</fullName>
    </recommendedName>
</protein>
<dbReference type="Pfam" id="PF24828">
    <property type="entry name" value="DUF7713"/>
    <property type="match status" value="1"/>
</dbReference>
<dbReference type="EMBL" id="CCXS01000001">
    <property type="protein sequence ID" value="CEG22039.1"/>
    <property type="molecule type" value="Genomic_DNA"/>
</dbReference>
<gene>
    <name evidence="2" type="ORF">BN1080_00959</name>
</gene>
<evidence type="ECO:0000313" key="3">
    <source>
        <dbReference type="Proteomes" id="UP000043699"/>
    </source>
</evidence>
<keyword evidence="3" id="KW-1185">Reference proteome</keyword>
<dbReference type="Proteomes" id="UP000043699">
    <property type="component" value="Unassembled WGS sequence"/>
</dbReference>
<feature type="domain" description="DUF7713" evidence="1">
    <location>
        <begin position="3"/>
        <end position="40"/>
    </location>
</feature>
<organism evidence="2 3">
    <name type="scientific">Planococcus massiliensis</name>
    <dbReference type="NCBI Taxonomy" id="1499687"/>
    <lineage>
        <taxon>Bacteria</taxon>
        <taxon>Bacillati</taxon>
        <taxon>Bacillota</taxon>
        <taxon>Bacilli</taxon>
        <taxon>Bacillales</taxon>
        <taxon>Caryophanaceae</taxon>
        <taxon>Planococcus</taxon>
    </lineage>
</organism>
<proteinExistence type="predicted"/>
<reference evidence="2 3" key="1">
    <citation type="submission" date="2014-09" db="EMBL/GenBank/DDBJ databases">
        <authorList>
            <person name="Urmite Genomes Urmite Genomes"/>
        </authorList>
    </citation>
    <scope>NUCLEOTIDE SEQUENCE [LARGE SCALE GENOMIC DNA]</scope>
    <source>
        <strain evidence="2 3">ES2</strain>
    </source>
</reference>
<dbReference type="InterPro" id="IPR056130">
    <property type="entry name" value="DUF7713"/>
</dbReference>
<accession>A0A098EIB2</accession>
<evidence type="ECO:0000259" key="1">
    <source>
        <dbReference type="Pfam" id="PF24828"/>
    </source>
</evidence>
<name>A0A098EIB2_9BACL</name>
<evidence type="ECO:0000313" key="2">
    <source>
        <dbReference type="EMBL" id="CEG22039.1"/>
    </source>
</evidence>
<dbReference type="STRING" id="1499687.BN1080_00959"/>